<dbReference type="SUPFAM" id="SSF75217">
    <property type="entry name" value="alpha/beta knot"/>
    <property type="match status" value="1"/>
</dbReference>
<dbReference type="SUPFAM" id="SSF55315">
    <property type="entry name" value="L30e-like"/>
    <property type="match status" value="1"/>
</dbReference>
<dbReference type="InterPro" id="IPR029026">
    <property type="entry name" value="tRNA_m1G_MTases_N"/>
</dbReference>
<evidence type="ECO:0000256" key="1">
    <source>
        <dbReference type="ARBA" id="ARBA00022603"/>
    </source>
</evidence>
<organism evidence="4 5">
    <name type="scientific">Nannocystis pusilla</name>
    <dbReference type="NCBI Taxonomy" id="889268"/>
    <lineage>
        <taxon>Bacteria</taxon>
        <taxon>Pseudomonadati</taxon>
        <taxon>Myxococcota</taxon>
        <taxon>Polyangia</taxon>
        <taxon>Nannocystales</taxon>
        <taxon>Nannocystaceae</taxon>
        <taxon>Nannocystis</taxon>
    </lineage>
</organism>
<accession>A0ABS7TI86</accession>
<keyword evidence="2" id="KW-0808">Transferase</keyword>
<proteinExistence type="predicted"/>
<dbReference type="Proteomes" id="UP001139031">
    <property type="component" value="Unassembled WGS sequence"/>
</dbReference>
<evidence type="ECO:0000256" key="2">
    <source>
        <dbReference type="ARBA" id="ARBA00022679"/>
    </source>
</evidence>
<evidence type="ECO:0000259" key="3">
    <source>
        <dbReference type="Pfam" id="PF00588"/>
    </source>
</evidence>
<keyword evidence="5" id="KW-1185">Reference proteome</keyword>
<reference evidence="4" key="1">
    <citation type="submission" date="2021-08" db="EMBL/GenBank/DDBJ databases">
        <authorList>
            <person name="Stevens D.C."/>
        </authorList>
    </citation>
    <scope>NUCLEOTIDE SEQUENCE</scope>
    <source>
        <strain evidence="4">DSM 53165</strain>
    </source>
</reference>
<dbReference type="Gene3D" id="3.40.1280.10">
    <property type="match status" value="1"/>
</dbReference>
<sequence length="299" mass="31082">MTTLGDLAYKAAMPLVRVADPDDPRLADYRELQALGQRPDPRRFIAESHLVVERLLRSAYPVASVLATESHAARLGPALAARPEVPLVVGEQPVVRAAVGFNFHRGVAACGLRPPALRWSYMSSEPCLKSSVAEDMLVSDTLARPSYTIAVAQGLCDPANVGAIVRAARAFAVDLLLLDRRGADPLSRRAIRAAAGNGFAQAIAGVSDLVATVERLRGAGATVLAATLGPRARPLGAVVRPARLAILVGSEGEGLPEALRAVSDDEVTIPMAPDVDSLGVAAATAILLHALAGARAPGL</sequence>
<dbReference type="PANTHER" id="PTHR43191">
    <property type="entry name" value="RRNA METHYLTRANSFERASE 3"/>
    <property type="match status" value="1"/>
</dbReference>
<dbReference type="GO" id="GO:0032259">
    <property type="term" value="P:methylation"/>
    <property type="evidence" value="ECO:0007669"/>
    <property type="project" value="UniProtKB-KW"/>
</dbReference>
<dbReference type="InterPro" id="IPR001537">
    <property type="entry name" value="SpoU_MeTrfase"/>
</dbReference>
<dbReference type="Pfam" id="PF00588">
    <property type="entry name" value="SpoU_methylase"/>
    <property type="match status" value="1"/>
</dbReference>
<gene>
    <name evidence="4" type="ORF">K7C98_01615</name>
</gene>
<dbReference type="EMBL" id="JAIRAU010000001">
    <property type="protein sequence ID" value="MBZ5707937.1"/>
    <property type="molecule type" value="Genomic_DNA"/>
</dbReference>
<feature type="domain" description="tRNA/rRNA methyltransferase SpoU type" evidence="3">
    <location>
        <begin position="150"/>
        <end position="289"/>
    </location>
</feature>
<keyword evidence="1 4" id="KW-0489">Methyltransferase</keyword>
<dbReference type="RefSeq" id="WP_224189699.1">
    <property type="nucleotide sequence ID" value="NZ_JAIRAU010000001.1"/>
</dbReference>
<dbReference type="CDD" id="cd18095">
    <property type="entry name" value="SpoU-like_rRNA-MTase"/>
    <property type="match status" value="1"/>
</dbReference>
<comment type="caution">
    <text evidence="4">The sequence shown here is derived from an EMBL/GenBank/DDBJ whole genome shotgun (WGS) entry which is preliminary data.</text>
</comment>
<dbReference type="InterPro" id="IPR029064">
    <property type="entry name" value="Ribosomal_eL30-like_sf"/>
</dbReference>
<evidence type="ECO:0000313" key="4">
    <source>
        <dbReference type="EMBL" id="MBZ5707937.1"/>
    </source>
</evidence>
<dbReference type="GO" id="GO:0008168">
    <property type="term" value="F:methyltransferase activity"/>
    <property type="evidence" value="ECO:0007669"/>
    <property type="project" value="UniProtKB-KW"/>
</dbReference>
<dbReference type="InterPro" id="IPR029028">
    <property type="entry name" value="Alpha/beta_knot_MTases"/>
</dbReference>
<dbReference type="PANTHER" id="PTHR43191:SF12">
    <property type="entry name" value="RRNA METHYLASE"/>
    <property type="match status" value="1"/>
</dbReference>
<dbReference type="InterPro" id="IPR051259">
    <property type="entry name" value="rRNA_Methyltransferase"/>
</dbReference>
<protein>
    <submittedName>
        <fullName evidence="4">RNA methyltransferase</fullName>
    </submittedName>
</protein>
<name>A0ABS7TI86_9BACT</name>
<evidence type="ECO:0000313" key="5">
    <source>
        <dbReference type="Proteomes" id="UP001139031"/>
    </source>
</evidence>